<feature type="region of interest" description="Disordered" evidence="1">
    <location>
        <begin position="1"/>
        <end position="68"/>
    </location>
</feature>
<evidence type="ECO:0000256" key="2">
    <source>
        <dbReference type="SAM" id="Phobius"/>
    </source>
</evidence>
<dbReference type="SUPFAM" id="SSF103481">
    <property type="entry name" value="Multidrug resistance efflux transporter EmrE"/>
    <property type="match status" value="1"/>
</dbReference>
<evidence type="ECO:0000313" key="4">
    <source>
        <dbReference type="Proteomes" id="UP000016923"/>
    </source>
</evidence>
<dbReference type="PANTHER" id="PTHR31965:SF1">
    <property type="entry name" value="TRANSMEMBRANE PROTEIN 42"/>
    <property type="match status" value="1"/>
</dbReference>
<dbReference type="VEuPathDB" id="FungiDB:F503_05247"/>
<dbReference type="STRING" id="1262450.S3CB65"/>
<dbReference type="OrthoDB" id="5854584at2759"/>
<keyword evidence="2" id="KW-1133">Transmembrane helix</keyword>
<reference evidence="3 4" key="1">
    <citation type="journal article" date="2013" name="BMC Genomics">
        <title>The genome and transcriptome of the pine saprophyte Ophiostoma piceae, and a comparison with the bark beetle-associated pine pathogen Grosmannia clavigera.</title>
        <authorList>
            <person name="Haridas S."/>
            <person name="Wang Y."/>
            <person name="Lim L."/>
            <person name="Massoumi Alamouti S."/>
            <person name="Jackman S."/>
            <person name="Docking R."/>
            <person name="Robertson G."/>
            <person name="Birol I."/>
            <person name="Bohlmann J."/>
            <person name="Breuil C."/>
        </authorList>
    </citation>
    <scope>NUCLEOTIDE SEQUENCE [LARGE SCALE GENOMIC DNA]</scope>
    <source>
        <strain evidence="3 4">UAMH 11346</strain>
    </source>
</reference>
<feature type="region of interest" description="Disordered" evidence="1">
    <location>
        <begin position="234"/>
        <end position="294"/>
    </location>
</feature>
<name>S3CB65_OPHP1</name>
<dbReference type="PANTHER" id="PTHR31965">
    <property type="entry name" value="TRANSMEMBRANE PROTEIN 42"/>
    <property type="match status" value="1"/>
</dbReference>
<dbReference type="InterPro" id="IPR037185">
    <property type="entry name" value="EmrE-like"/>
</dbReference>
<dbReference type="HOGENOM" id="CLU_076687_0_0_1"/>
<feature type="transmembrane region" description="Helical" evidence="2">
    <location>
        <begin position="161"/>
        <end position="181"/>
    </location>
</feature>
<evidence type="ECO:0008006" key="5">
    <source>
        <dbReference type="Google" id="ProtNLM"/>
    </source>
</evidence>
<dbReference type="Proteomes" id="UP000016923">
    <property type="component" value="Unassembled WGS sequence"/>
</dbReference>
<dbReference type="eggNOG" id="ENOG502SCCE">
    <property type="taxonomic scope" value="Eukaryota"/>
</dbReference>
<protein>
    <recommendedName>
        <fullName evidence="5">Transmembrane protein 42</fullName>
    </recommendedName>
</protein>
<feature type="compositionally biased region" description="Low complexity" evidence="1">
    <location>
        <begin position="19"/>
        <end position="34"/>
    </location>
</feature>
<proteinExistence type="predicted"/>
<organism evidence="3 4">
    <name type="scientific">Ophiostoma piceae (strain UAMH 11346)</name>
    <name type="common">Sap stain fungus</name>
    <dbReference type="NCBI Taxonomy" id="1262450"/>
    <lineage>
        <taxon>Eukaryota</taxon>
        <taxon>Fungi</taxon>
        <taxon>Dikarya</taxon>
        <taxon>Ascomycota</taxon>
        <taxon>Pezizomycotina</taxon>
        <taxon>Sordariomycetes</taxon>
        <taxon>Sordariomycetidae</taxon>
        <taxon>Ophiostomatales</taxon>
        <taxon>Ophiostomataceae</taxon>
        <taxon>Ophiostoma</taxon>
    </lineage>
</organism>
<dbReference type="AlphaFoldDB" id="S3CB65"/>
<feature type="compositionally biased region" description="Polar residues" evidence="1">
    <location>
        <begin position="237"/>
        <end position="252"/>
    </location>
</feature>
<dbReference type="EMBL" id="KE148146">
    <property type="protein sequence ID" value="EPE10152.1"/>
    <property type="molecule type" value="Genomic_DNA"/>
</dbReference>
<evidence type="ECO:0000256" key="1">
    <source>
        <dbReference type="SAM" id="MobiDB-lite"/>
    </source>
</evidence>
<keyword evidence="2" id="KW-0472">Membrane</keyword>
<feature type="compositionally biased region" description="Low complexity" evidence="1">
    <location>
        <begin position="266"/>
        <end position="278"/>
    </location>
</feature>
<evidence type="ECO:0000313" key="3">
    <source>
        <dbReference type="EMBL" id="EPE10152.1"/>
    </source>
</evidence>
<keyword evidence="2" id="KW-0812">Transmembrane</keyword>
<feature type="transmembrane region" description="Helical" evidence="2">
    <location>
        <begin position="127"/>
        <end position="149"/>
    </location>
</feature>
<keyword evidence="4" id="KW-1185">Reference proteome</keyword>
<accession>S3CB65</accession>
<gene>
    <name evidence="3" type="ORF">F503_05247</name>
</gene>
<feature type="compositionally biased region" description="Basic and acidic residues" evidence="1">
    <location>
        <begin position="283"/>
        <end position="294"/>
    </location>
</feature>
<dbReference type="InterPro" id="IPR039632">
    <property type="entry name" value="TMEM42"/>
</dbReference>
<sequence>MTKMLRQRRQPDSAPPSPSAESPSPAATASTSPSKGAKDVMELEPTSEQQPLFEEDAPPGPPTTGEATAHFTWLGRNQWVGLALASGACAAFNGVFAKLTTTELTTRLSEAVARLVGLDAAEGYVEIVVRGTFFALNLVFNGIMWTLFTRALARGHSATQVSIMNTSANFVLTALMGFAIFSEALPPLWWLGAAMLVAGNVIIGRKDEAAPAEAAEAATEAAVPEAVPLTAAYTAAGSDSSETDSPTASSGRRTSRRLAAQRGSKADASSSASASYTSTPRKPAGDKSDKSDSD</sequence>
<feature type="transmembrane region" description="Helical" evidence="2">
    <location>
        <begin position="79"/>
        <end position="99"/>
    </location>
</feature>